<gene>
    <name evidence="1" type="ORF">CANINC_002786</name>
</gene>
<dbReference type="AlphaFoldDB" id="A0A4T0X0A6"/>
<sequence>MATGNWRNLLYYKIVVSNRQLAIGDNSRVYIKILPIQNLKYKLLSVAVTLDQITLYNVEDYLKESERTKYHKFLSHTDTIELEYIDLEMFDNPTQCWDLDTKIQKIYTTTLQKDPQRRKMISLVPTTNAIENKVCHFKVSHKLNVSITVEELDIEDDAISLSNSDIVSSFSMRTRSQSVDKTLLNSRAEQAENTLIRRTAKLVPETENRKKKVELTMEAEVDILKGESTDGNKPPPTYFDAQLEKRFDGPLEEVSTKTYSLLDNLKMKQKIKPALNFIVPPAYEEVEEFLEPPPYI</sequence>
<evidence type="ECO:0000313" key="1">
    <source>
        <dbReference type="EMBL" id="TID26254.1"/>
    </source>
</evidence>
<keyword evidence="2" id="KW-1185">Reference proteome</keyword>
<protein>
    <submittedName>
        <fullName evidence="1">Uncharacterized protein</fullName>
    </submittedName>
</protein>
<organism evidence="1 2">
    <name type="scientific">Pichia inconspicua</name>
    <dbReference type="NCBI Taxonomy" id="52247"/>
    <lineage>
        <taxon>Eukaryota</taxon>
        <taxon>Fungi</taxon>
        <taxon>Dikarya</taxon>
        <taxon>Ascomycota</taxon>
        <taxon>Saccharomycotina</taxon>
        <taxon>Pichiomycetes</taxon>
        <taxon>Pichiales</taxon>
        <taxon>Pichiaceae</taxon>
        <taxon>Pichia</taxon>
    </lineage>
</organism>
<evidence type="ECO:0000313" key="2">
    <source>
        <dbReference type="Proteomes" id="UP000307173"/>
    </source>
</evidence>
<reference evidence="1 2" key="1">
    <citation type="journal article" date="2019" name="Front. Genet.">
        <title>Whole-Genome Sequencing of the Opportunistic Yeast Pathogen Candida inconspicua Uncovers Its Hybrid Origin.</title>
        <authorList>
            <person name="Mixao V."/>
            <person name="Hansen A.P."/>
            <person name="Saus E."/>
            <person name="Boekhout T."/>
            <person name="Lass-Florl C."/>
            <person name="Gabaldon T."/>
        </authorList>
    </citation>
    <scope>NUCLEOTIDE SEQUENCE [LARGE SCALE GENOMIC DNA]</scope>
    <source>
        <strain evidence="1 2">CBS 180</strain>
    </source>
</reference>
<dbReference type="OrthoDB" id="2333384at2759"/>
<dbReference type="Proteomes" id="UP000307173">
    <property type="component" value="Unassembled WGS sequence"/>
</dbReference>
<comment type="caution">
    <text evidence="1">The sequence shown here is derived from an EMBL/GenBank/DDBJ whole genome shotgun (WGS) entry which is preliminary data.</text>
</comment>
<accession>A0A4T0X0A6</accession>
<dbReference type="EMBL" id="SELW01000463">
    <property type="protein sequence ID" value="TID26254.1"/>
    <property type="molecule type" value="Genomic_DNA"/>
</dbReference>
<dbReference type="STRING" id="52247.A0A4T0X0A6"/>
<name>A0A4T0X0A6_9ASCO</name>
<proteinExistence type="predicted"/>